<proteinExistence type="predicted"/>
<reference evidence="2 3" key="1">
    <citation type="submission" date="2016-11" db="EMBL/GenBank/DDBJ databases">
        <authorList>
            <person name="Kadnikov V."/>
            <person name="Nazina T."/>
        </authorList>
    </citation>
    <scope>NUCLEOTIDE SEQUENCE [LARGE SCALE GENOMIC DNA]</scope>
    <source>
        <strain evidence="2 3">1017</strain>
    </source>
</reference>
<dbReference type="RefSeq" id="WP_074043180.1">
    <property type="nucleotide sequence ID" value="NZ_MQMG01000007.1"/>
</dbReference>
<accession>A0A1Q5T5A6</accession>
<protein>
    <submittedName>
        <fullName evidence="2">Uncharacterized protein</fullName>
    </submittedName>
</protein>
<evidence type="ECO:0000256" key="1">
    <source>
        <dbReference type="SAM" id="Coils"/>
    </source>
</evidence>
<organism evidence="2 3">
    <name type="scientific">Geobacillus proteiniphilus</name>
    <dbReference type="NCBI Taxonomy" id="860353"/>
    <lineage>
        <taxon>Bacteria</taxon>
        <taxon>Bacillati</taxon>
        <taxon>Bacillota</taxon>
        <taxon>Bacilli</taxon>
        <taxon>Bacillales</taxon>
        <taxon>Anoxybacillaceae</taxon>
        <taxon>Geobacillus</taxon>
    </lineage>
</organism>
<sequence length="153" mass="17715">MSEPWHLILDKLEIMQQEMAEMKANMATKQELEDIKTRMATKEELEHIKANMATKQELENIKANMATKQELEDMKANMATKAELNEIKADMAKGFAAVHQAIREIDAIVKRLEQNQEQQMQLLLRQERIIDMLCRRSLEHEAAISDLRLALKG</sequence>
<comment type="caution">
    <text evidence="2">The sequence shown here is derived from an EMBL/GenBank/DDBJ whole genome shotgun (WGS) entry which is preliminary data.</text>
</comment>
<feature type="coiled-coil region" evidence="1">
    <location>
        <begin position="12"/>
        <end position="71"/>
    </location>
</feature>
<dbReference type="EMBL" id="MQMG01000007">
    <property type="protein sequence ID" value="OKO95398.1"/>
    <property type="molecule type" value="Genomic_DNA"/>
</dbReference>
<gene>
    <name evidence="2" type="ORF">BRO54_0833</name>
</gene>
<evidence type="ECO:0000313" key="3">
    <source>
        <dbReference type="Proteomes" id="UP000186030"/>
    </source>
</evidence>
<name>A0A1Q5T5A6_9BACL</name>
<keyword evidence="1" id="KW-0175">Coiled coil</keyword>
<evidence type="ECO:0000313" key="2">
    <source>
        <dbReference type="EMBL" id="OKO95398.1"/>
    </source>
</evidence>
<dbReference type="Proteomes" id="UP000186030">
    <property type="component" value="Unassembled WGS sequence"/>
</dbReference>
<reference evidence="3" key="2">
    <citation type="submission" date="2017-01" db="EMBL/GenBank/DDBJ databases">
        <title>Genome sequencing and annotation of Geobacillus sp. 1017, a Hydrocarbon-Oxidizing Thermophilic Bacterium Isolated from a Heavy Oil Reservoir (China).</title>
        <authorList>
            <person name="Kadnikov V.V."/>
            <person name="Mardanov A.V."/>
            <person name="Poltaraus A.B."/>
            <person name="Sokolova D.S."/>
            <person name="Semenova E.M."/>
            <person name="Ravin N.V."/>
            <person name="Tourova T.P."/>
            <person name="Nazina T.N."/>
        </authorList>
    </citation>
    <scope>NUCLEOTIDE SEQUENCE [LARGE SCALE GENOMIC DNA]</scope>
    <source>
        <strain evidence="3">1017</strain>
    </source>
</reference>
<dbReference type="AlphaFoldDB" id="A0A1Q5T5A6"/>